<protein>
    <submittedName>
        <fullName evidence="2">Uncharacterized protein</fullName>
    </submittedName>
</protein>
<evidence type="ECO:0000313" key="3">
    <source>
        <dbReference type="Proteomes" id="UP000585614"/>
    </source>
</evidence>
<feature type="region of interest" description="Disordered" evidence="1">
    <location>
        <begin position="50"/>
        <end position="132"/>
    </location>
</feature>
<accession>A0A7J7YIQ2</accession>
<gene>
    <name evidence="2" type="ORF">mRhiFer1_009955</name>
</gene>
<organism evidence="2 3">
    <name type="scientific">Rhinolophus ferrumequinum</name>
    <name type="common">Greater horseshoe bat</name>
    <dbReference type="NCBI Taxonomy" id="59479"/>
    <lineage>
        <taxon>Eukaryota</taxon>
        <taxon>Metazoa</taxon>
        <taxon>Chordata</taxon>
        <taxon>Craniata</taxon>
        <taxon>Vertebrata</taxon>
        <taxon>Euteleostomi</taxon>
        <taxon>Mammalia</taxon>
        <taxon>Eutheria</taxon>
        <taxon>Laurasiatheria</taxon>
        <taxon>Chiroptera</taxon>
        <taxon>Yinpterochiroptera</taxon>
        <taxon>Rhinolophoidea</taxon>
        <taxon>Rhinolophidae</taxon>
        <taxon>Rhinolophinae</taxon>
        <taxon>Rhinolophus</taxon>
    </lineage>
</organism>
<dbReference type="Proteomes" id="UP000585614">
    <property type="component" value="Unassembled WGS sequence"/>
</dbReference>
<proteinExistence type="predicted"/>
<evidence type="ECO:0000256" key="1">
    <source>
        <dbReference type="SAM" id="MobiDB-lite"/>
    </source>
</evidence>
<feature type="compositionally biased region" description="Basic and acidic residues" evidence="1">
    <location>
        <begin position="68"/>
        <end position="83"/>
    </location>
</feature>
<comment type="caution">
    <text evidence="2">The sequence shown here is derived from an EMBL/GenBank/DDBJ whole genome shotgun (WGS) entry which is preliminary data.</text>
</comment>
<name>A0A7J7YIQ2_RHIFE</name>
<sequence>MVLEGCLRLETTTTFERKISERSTEPPARGTDHKCRERLLELYSESLNDRDRMKRLSCKPGMDGSRSTSEDKGFNVDAKEKATKPAIGKKKVKMSALGLGEDDAKSPGDSESFSARRPQKYVDHFSDTADRR</sequence>
<dbReference type="AlphaFoldDB" id="A0A7J7YIQ2"/>
<dbReference type="EMBL" id="JACAGC010000006">
    <property type="protein sequence ID" value="KAF6361729.1"/>
    <property type="molecule type" value="Genomic_DNA"/>
</dbReference>
<feature type="compositionally biased region" description="Basic and acidic residues" evidence="1">
    <location>
        <begin position="120"/>
        <end position="132"/>
    </location>
</feature>
<reference evidence="2 3" key="1">
    <citation type="journal article" date="2020" name="Nature">
        <title>Six reference-quality genomes reveal evolution of bat adaptations.</title>
        <authorList>
            <person name="Jebb D."/>
            <person name="Huang Z."/>
            <person name="Pippel M."/>
            <person name="Hughes G.M."/>
            <person name="Lavrichenko K."/>
            <person name="Devanna P."/>
            <person name="Winkler S."/>
            <person name="Jermiin L.S."/>
            <person name="Skirmuntt E.C."/>
            <person name="Katzourakis A."/>
            <person name="Burkitt-Gray L."/>
            <person name="Ray D.A."/>
            <person name="Sullivan K.A.M."/>
            <person name="Roscito J.G."/>
            <person name="Kirilenko B.M."/>
            <person name="Davalos L.M."/>
            <person name="Corthals A.P."/>
            <person name="Power M.L."/>
            <person name="Jones G."/>
            <person name="Ransome R.D."/>
            <person name="Dechmann D.K.N."/>
            <person name="Locatelli A.G."/>
            <person name="Puechmaille S.J."/>
            <person name="Fedrigo O."/>
            <person name="Jarvis E.D."/>
            <person name="Hiller M."/>
            <person name="Vernes S.C."/>
            <person name="Myers E.W."/>
            <person name="Teeling E.C."/>
        </authorList>
    </citation>
    <scope>NUCLEOTIDE SEQUENCE [LARGE SCALE GENOMIC DNA]</scope>
    <source>
        <strain evidence="2">MRhiFer1</strain>
        <tissue evidence="2">Lung</tissue>
    </source>
</reference>
<evidence type="ECO:0000313" key="2">
    <source>
        <dbReference type="EMBL" id="KAF6361729.1"/>
    </source>
</evidence>